<dbReference type="Gene3D" id="1.10.630.10">
    <property type="entry name" value="Cytochrome P450"/>
    <property type="match status" value="1"/>
</dbReference>
<reference evidence="11 12" key="1">
    <citation type="submission" date="2015-07" db="EMBL/GenBank/DDBJ databases">
        <authorList>
            <person name="Noorani M."/>
        </authorList>
    </citation>
    <scope>NUCLEOTIDE SEQUENCE [LARGE SCALE GENOMIC DNA]</scope>
    <source>
        <strain evidence="11">BBA 69670</strain>
    </source>
</reference>
<dbReference type="InterPro" id="IPR017972">
    <property type="entry name" value="Cyt_P450_CS"/>
</dbReference>
<dbReference type="InterPro" id="IPR001128">
    <property type="entry name" value="Cyt_P450"/>
</dbReference>
<keyword evidence="6 10" id="KW-0560">Oxidoreductase</keyword>
<dbReference type="PANTHER" id="PTHR46300:SF7">
    <property type="entry name" value="P450, PUTATIVE (EUROFUNG)-RELATED"/>
    <property type="match status" value="1"/>
</dbReference>
<evidence type="ECO:0000256" key="8">
    <source>
        <dbReference type="ARBA" id="ARBA00023033"/>
    </source>
</evidence>
<accession>A0A0K6G4F6</accession>
<evidence type="ECO:0000256" key="1">
    <source>
        <dbReference type="ARBA" id="ARBA00001971"/>
    </source>
</evidence>
<evidence type="ECO:0000256" key="2">
    <source>
        <dbReference type="ARBA" id="ARBA00005179"/>
    </source>
</evidence>
<evidence type="ECO:0000256" key="10">
    <source>
        <dbReference type="RuleBase" id="RU000461"/>
    </source>
</evidence>
<evidence type="ECO:0000256" key="7">
    <source>
        <dbReference type="ARBA" id="ARBA00023004"/>
    </source>
</evidence>
<comment type="similarity">
    <text evidence="3 10">Belongs to the cytochrome P450 family.</text>
</comment>
<keyword evidence="7 9" id="KW-0408">Iron</keyword>
<organism evidence="11 12">
    <name type="scientific">Rhizoctonia solani</name>
    <dbReference type="NCBI Taxonomy" id="456999"/>
    <lineage>
        <taxon>Eukaryota</taxon>
        <taxon>Fungi</taxon>
        <taxon>Dikarya</taxon>
        <taxon>Basidiomycota</taxon>
        <taxon>Agaricomycotina</taxon>
        <taxon>Agaricomycetes</taxon>
        <taxon>Cantharellales</taxon>
        <taxon>Ceratobasidiaceae</taxon>
        <taxon>Rhizoctonia</taxon>
    </lineage>
</organism>
<protein>
    <submittedName>
        <fullName evidence="11">O-methylsterigmatocystin oxidoreductase</fullName>
    </submittedName>
</protein>
<dbReference type="InterPro" id="IPR036396">
    <property type="entry name" value="Cyt_P450_sf"/>
</dbReference>
<evidence type="ECO:0000256" key="4">
    <source>
        <dbReference type="ARBA" id="ARBA00022617"/>
    </source>
</evidence>
<gene>
    <name evidence="11" type="ORF">RSOLAG22IIIB_05226</name>
</gene>
<evidence type="ECO:0000256" key="6">
    <source>
        <dbReference type="ARBA" id="ARBA00023002"/>
    </source>
</evidence>
<dbReference type="PRINTS" id="PR00385">
    <property type="entry name" value="P450"/>
</dbReference>
<dbReference type="PANTHER" id="PTHR46300">
    <property type="entry name" value="P450, PUTATIVE (EUROFUNG)-RELATED-RELATED"/>
    <property type="match status" value="1"/>
</dbReference>
<evidence type="ECO:0000313" key="12">
    <source>
        <dbReference type="Proteomes" id="UP000044841"/>
    </source>
</evidence>
<dbReference type="AlphaFoldDB" id="A0A0K6G4F6"/>
<evidence type="ECO:0000313" key="11">
    <source>
        <dbReference type="EMBL" id="CUA73279.1"/>
    </source>
</evidence>
<dbReference type="PROSITE" id="PS00086">
    <property type="entry name" value="CYTOCHROME_P450"/>
    <property type="match status" value="1"/>
</dbReference>
<name>A0A0K6G4F6_9AGAM</name>
<dbReference type="GO" id="GO:0016705">
    <property type="term" value="F:oxidoreductase activity, acting on paired donors, with incorporation or reduction of molecular oxygen"/>
    <property type="evidence" value="ECO:0007669"/>
    <property type="project" value="InterPro"/>
</dbReference>
<dbReference type="PRINTS" id="PR00463">
    <property type="entry name" value="EP450I"/>
</dbReference>
<dbReference type="GO" id="GO:0004497">
    <property type="term" value="F:monooxygenase activity"/>
    <property type="evidence" value="ECO:0007669"/>
    <property type="project" value="UniProtKB-KW"/>
</dbReference>
<dbReference type="GO" id="GO:0020037">
    <property type="term" value="F:heme binding"/>
    <property type="evidence" value="ECO:0007669"/>
    <property type="project" value="InterPro"/>
</dbReference>
<dbReference type="Proteomes" id="UP000044841">
    <property type="component" value="Unassembled WGS sequence"/>
</dbReference>
<keyword evidence="8 10" id="KW-0503">Monooxygenase</keyword>
<evidence type="ECO:0000256" key="9">
    <source>
        <dbReference type="PIRSR" id="PIRSR602401-1"/>
    </source>
</evidence>
<keyword evidence="12" id="KW-1185">Reference proteome</keyword>
<dbReference type="EMBL" id="CYGV01001367">
    <property type="protein sequence ID" value="CUA73279.1"/>
    <property type="molecule type" value="Genomic_DNA"/>
</dbReference>
<proteinExistence type="inferred from homology"/>
<dbReference type="GO" id="GO:0005506">
    <property type="term" value="F:iron ion binding"/>
    <property type="evidence" value="ECO:0007669"/>
    <property type="project" value="InterPro"/>
</dbReference>
<dbReference type="SUPFAM" id="SSF48264">
    <property type="entry name" value="Cytochrome P450"/>
    <property type="match status" value="1"/>
</dbReference>
<keyword evidence="4 9" id="KW-0349">Heme</keyword>
<feature type="binding site" description="axial binding residue" evidence="9">
    <location>
        <position position="457"/>
    </location>
    <ligand>
        <name>heme</name>
        <dbReference type="ChEBI" id="CHEBI:30413"/>
    </ligand>
    <ligandPart>
        <name>Fe</name>
        <dbReference type="ChEBI" id="CHEBI:18248"/>
    </ligandPart>
</feature>
<comment type="pathway">
    <text evidence="2">Secondary metabolite biosynthesis.</text>
</comment>
<sequence length="536" mass="59615">MYHISDSAQIFSALKHGQDPISPPALFLLVGILATAGICYKVYTSWKSSTLLPPSPPKHWFWGNKYFLEQPYRHILLGTKYKQELGDIISTTTLTTTNIYLNTMELATGILDKHASVTSDRPRDVMTHELIGWGNSPAFRNQDEVQKKMRRILASALHPTIARSYASQHLDTAMSLLREVASNPSSFMESIDAAIGSFTVRLAYGYSPKTQQDPIFMLVHDAARYGLTSLAQHWLVNDFPLLKYIPSWFPGAEFRRIGKRGYTARIRYADTLFNMVLNQVAKGQVEQPSYVSGLIESKGGVNINSDDTYLIKWSGASIFTAGTTTTSTLIKSFFLMVCLYPEAAKKSQAEIDSVVGRERTPSLQDRSSLPYTDALVQEVMRMHPPIPLGLAHLATEDIELQGYQIPKGSIINANIWAILRDPNHFSTPHIFNPSRFLGSKPELDPRKFIFGFGRRVCPGLHVANNAAWVTCAGLLSVFDMQAGPQLAAQVANLGGRESERLYELTEPYGVGDPLPFDCRIKLRDSAAMAMLDSSTE</sequence>
<dbReference type="InterPro" id="IPR050364">
    <property type="entry name" value="Cytochrome_P450_fung"/>
</dbReference>
<dbReference type="InterPro" id="IPR002401">
    <property type="entry name" value="Cyt_P450_E_grp-I"/>
</dbReference>
<evidence type="ECO:0000256" key="3">
    <source>
        <dbReference type="ARBA" id="ARBA00010617"/>
    </source>
</evidence>
<comment type="cofactor">
    <cofactor evidence="1 9">
        <name>heme</name>
        <dbReference type="ChEBI" id="CHEBI:30413"/>
    </cofactor>
</comment>
<evidence type="ECO:0000256" key="5">
    <source>
        <dbReference type="ARBA" id="ARBA00022723"/>
    </source>
</evidence>
<keyword evidence="5 9" id="KW-0479">Metal-binding</keyword>
<dbReference type="Pfam" id="PF00067">
    <property type="entry name" value="p450"/>
    <property type="match status" value="1"/>
</dbReference>